<proteinExistence type="predicted"/>
<dbReference type="InterPro" id="IPR036890">
    <property type="entry name" value="HATPase_C_sf"/>
</dbReference>
<sequence length="575" mass="66172">MSDYVPLGSQTDPRGVVKALFQENTFTELDDFIEIYQNSDDASSKNVKVKFINYKDKTFLFISDNGIGMDIETMDRSLNLLGETKGKRKHGKFNFGGKAGILHLSGISDYLQNKGNYRGKCIVISKKLEGEPVCYEMVGKELIERGWDGQVKPHIIGSGDESRDSGGLFEEYPIENSGTNIFVELTESREKRLIEIEYELRKELSLACNDRLNHCSMSIGFNDTDDGILKYTPILNPEIVDEKKSITNISAYMKGTDTIYVVEDEKDDSKYAIKSVSEKKKSYSTKLVVLKDGELDGYEKKGTFTLSSVCDYEYVKGEKKKNNLSMIEIYVVRNEFCLNKYKIHKMNKKTGAGDYYIRSIYNNTKSTLTYKSNDIMDSLIGINMHKADIKFEKLDKPFQRTIEQLMFKHIKKFIDYIKNNEYEPQQEDVQQGDVQQKGVQHEVVQKGDFQQEADQQEVVQKGDVQQEAVQQEVVQQEDIQQEVVQQEHIQQEIVQQEDIRQEVVQQEDVHQTEDKQGEINEYPDSDSESYNSTVASTDEDQHSILELKIFEYLNGGEKNTEMDKEMLEVFNKHGY</sequence>
<accession>A0A6C0FGZ0</accession>
<reference evidence="2" key="1">
    <citation type="journal article" date="2020" name="Nature">
        <title>Giant virus diversity and host interactions through global metagenomics.</title>
        <authorList>
            <person name="Schulz F."/>
            <person name="Roux S."/>
            <person name="Paez-Espino D."/>
            <person name="Jungbluth S."/>
            <person name="Walsh D.A."/>
            <person name="Denef V.J."/>
            <person name="McMahon K.D."/>
            <person name="Konstantinidis K.T."/>
            <person name="Eloe-Fadrosh E.A."/>
            <person name="Kyrpides N.C."/>
            <person name="Woyke T."/>
        </authorList>
    </citation>
    <scope>NUCLEOTIDE SEQUENCE</scope>
    <source>
        <strain evidence="2">GVMAG-S-ERX556126-94</strain>
    </source>
</reference>
<dbReference type="Gene3D" id="3.30.565.10">
    <property type="entry name" value="Histidine kinase-like ATPase, C-terminal domain"/>
    <property type="match status" value="1"/>
</dbReference>
<name>A0A6C0FGZ0_9ZZZZ</name>
<evidence type="ECO:0008006" key="3">
    <source>
        <dbReference type="Google" id="ProtNLM"/>
    </source>
</evidence>
<dbReference type="EMBL" id="MN738838">
    <property type="protein sequence ID" value="QHT38930.1"/>
    <property type="molecule type" value="Genomic_DNA"/>
</dbReference>
<dbReference type="AlphaFoldDB" id="A0A6C0FGZ0"/>
<evidence type="ECO:0000256" key="1">
    <source>
        <dbReference type="SAM" id="MobiDB-lite"/>
    </source>
</evidence>
<feature type="region of interest" description="Disordered" evidence="1">
    <location>
        <begin position="506"/>
        <end position="539"/>
    </location>
</feature>
<dbReference type="SUPFAM" id="SSF55874">
    <property type="entry name" value="ATPase domain of HSP90 chaperone/DNA topoisomerase II/histidine kinase"/>
    <property type="match status" value="1"/>
</dbReference>
<feature type="compositionally biased region" description="Basic and acidic residues" evidence="1">
    <location>
        <begin position="506"/>
        <end position="518"/>
    </location>
</feature>
<dbReference type="Pfam" id="PF13589">
    <property type="entry name" value="HATPase_c_3"/>
    <property type="match status" value="1"/>
</dbReference>
<protein>
    <recommendedName>
        <fullName evidence="3">Histidine kinase/HSP90-like ATPase domain-containing protein</fullName>
    </recommendedName>
</protein>
<evidence type="ECO:0000313" key="2">
    <source>
        <dbReference type="EMBL" id="QHT38930.1"/>
    </source>
</evidence>
<organism evidence="2">
    <name type="scientific">viral metagenome</name>
    <dbReference type="NCBI Taxonomy" id="1070528"/>
    <lineage>
        <taxon>unclassified sequences</taxon>
        <taxon>metagenomes</taxon>
        <taxon>organismal metagenomes</taxon>
    </lineage>
</organism>